<feature type="region of interest" description="Disordered" evidence="2">
    <location>
        <begin position="187"/>
        <end position="211"/>
    </location>
</feature>
<evidence type="ECO:0000256" key="1">
    <source>
        <dbReference type="RuleBase" id="RU000356"/>
    </source>
</evidence>
<dbReference type="SUPFAM" id="SSF46458">
    <property type="entry name" value="Globin-like"/>
    <property type="match status" value="1"/>
</dbReference>
<dbReference type="InterPro" id="IPR044399">
    <property type="entry name" value="Mb-like_M"/>
</dbReference>
<keyword evidence="1" id="KW-0349">Heme</keyword>
<keyword evidence="1" id="KW-0408">Iron</keyword>
<keyword evidence="1" id="KW-0479">Metal-binding</keyword>
<name>A0A914VYI8_9BILA</name>
<dbReference type="GO" id="GO:0005344">
    <property type="term" value="F:oxygen carrier activity"/>
    <property type="evidence" value="ECO:0007669"/>
    <property type="project" value="UniProtKB-KW"/>
</dbReference>
<evidence type="ECO:0000313" key="4">
    <source>
        <dbReference type="Proteomes" id="UP000887566"/>
    </source>
</evidence>
<evidence type="ECO:0000259" key="3">
    <source>
        <dbReference type="PROSITE" id="PS01033"/>
    </source>
</evidence>
<dbReference type="GO" id="GO:0019825">
    <property type="term" value="F:oxygen binding"/>
    <property type="evidence" value="ECO:0007669"/>
    <property type="project" value="InterPro"/>
</dbReference>
<organism evidence="4 5">
    <name type="scientific">Plectus sambesii</name>
    <dbReference type="NCBI Taxonomy" id="2011161"/>
    <lineage>
        <taxon>Eukaryota</taxon>
        <taxon>Metazoa</taxon>
        <taxon>Ecdysozoa</taxon>
        <taxon>Nematoda</taxon>
        <taxon>Chromadorea</taxon>
        <taxon>Plectida</taxon>
        <taxon>Plectina</taxon>
        <taxon>Plectoidea</taxon>
        <taxon>Plectidae</taxon>
        <taxon>Plectus</taxon>
    </lineage>
</organism>
<feature type="region of interest" description="Disordered" evidence="2">
    <location>
        <begin position="1"/>
        <end position="27"/>
    </location>
</feature>
<keyword evidence="1" id="KW-0813">Transport</keyword>
<dbReference type="InterPro" id="IPR053341">
    <property type="entry name" value="Oxidative_stress_globin-like"/>
</dbReference>
<keyword evidence="4" id="KW-1185">Reference proteome</keyword>
<dbReference type="CDD" id="cd01040">
    <property type="entry name" value="Mb-like"/>
    <property type="match status" value="1"/>
</dbReference>
<dbReference type="PANTHER" id="PTHR47768:SF2">
    <property type="entry name" value="GLOBIN-RELATED"/>
    <property type="match status" value="1"/>
</dbReference>
<dbReference type="Pfam" id="PF00042">
    <property type="entry name" value="Globin"/>
    <property type="match status" value="1"/>
</dbReference>
<feature type="compositionally biased region" description="Basic and acidic residues" evidence="2">
    <location>
        <begin position="187"/>
        <end position="203"/>
    </location>
</feature>
<dbReference type="InterPro" id="IPR009050">
    <property type="entry name" value="Globin-like_sf"/>
</dbReference>
<feature type="domain" description="Globin" evidence="3">
    <location>
        <begin position="33"/>
        <end position="184"/>
    </location>
</feature>
<sequence length="211" mass="23558">MGGEISNAAKSNGNTKPAMASHEGGRARHTAPLLNSRQQDLLQKSWHHSYSSGLDSVGARIFKKIFVTEPAVARIFGLDHVDVKDLTFNPSFQPHADRFTKALIFAVDNIQNAEKISQYAQALGASHVKLESRGFKMVYWDVFAEAMTECAIDWEDGVVYCSEAMHAWRLLVSFFVNQMRIGFEQQRREDAAQTGHTSDDHADAYIPEVAN</sequence>
<keyword evidence="1" id="KW-0561">Oxygen transport</keyword>
<dbReference type="InterPro" id="IPR012292">
    <property type="entry name" value="Globin/Proto"/>
</dbReference>
<evidence type="ECO:0000256" key="2">
    <source>
        <dbReference type="SAM" id="MobiDB-lite"/>
    </source>
</evidence>
<proteinExistence type="inferred from homology"/>
<dbReference type="GO" id="GO:0020037">
    <property type="term" value="F:heme binding"/>
    <property type="evidence" value="ECO:0007669"/>
    <property type="project" value="InterPro"/>
</dbReference>
<dbReference type="Proteomes" id="UP000887566">
    <property type="component" value="Unplaced"/>
</dbReference>
<protein>
    <submittedName>
        <fullName evidence="5">Globin family profile domain-containing protein</fullName>
    </submittedName>
</protein>
<comment type="similarity">
    <text evidence="1">Belongs to the globin family.</text>
</comment>
<dbReference type="InterPro" id="IPR000971">
    <property type="entry name" value="Globin"/>
</dbReference>
<reference evidence="5" key="1">
    <citation type="submission" date="2022-11" db="UniProtKB">
        <authorList>
            <consortium name="WormBaseParasite"/>
        </authorList>
    </citation>
    <scope>IDENTIFICATION</scope>
</reference>
<dbReference type="PROSITE" id="PS01033">
    <property type="entry name" value="GLOBIN"/>
    <property type="match status" value="1"/>
</dbReference>
<dbReference type="WBParaSite" id="PSAMB.scaffold2656size21961.g18614.t1">
    <property type="protein sequence ID" value="PSAMB.scaffold2656size21961.g18614.t1"/>
    <property type="gene ID" value="PSAMB.scaffold2656size21961.g18614"/>
</dbReference>
<dbReference type="PANTHER" id="PTHR47768">
    <property type="entry name" value="GLOBIN RELATED-RELATED"/>
    <property type="match status" value="1"/>
</dbReference>
<dbReference type="AlphaFoldDB" id="A0A914VYI8"/>
<dbReference type="Gene3D" id="1.10.490.10">
    <property type="entry name" value="Globins"/>
    <property type="match status" value="1"/>
</dbReference>
<accession>A0A914VYI8</accession>
<evidence type="ECO:0000313" key="5">
    <source>
        <dbReference type="WBParaSite" id="PSAMB.scaffold2656size21961.g18614.t1"/>
    </source>
</evidence>